<dbReference type="Gene3D" id="3.30.565.10">
    <property type="entry name" value="Histidine kinase-like ATPase, C-terminal domain"/>
    <property type="match status" value="1"/>
</dbReference>
<keyword evidence="9" id="KW-0812">Transmembrane</keyword>
<accession>A0A1E3X680</accession>
<keyword evidence="5" id="KW-0547">Nucleotide-binding</keyword>
<evidence type="ECO:0000256" key="2">
    <source>
        <dbReference type="ARBA" id="ARBA00012438"/>
    </source>
</evidence>
<comment type="caution">
    <text evidence="12">The sequence shown here is derived from an EMBL/GenBank/DDBJ whole genome shotgun (WGS) entry which is preliminary data.</text>
</comment>
<dbReference type="InterPro" id="IPR000014">
    <property type="entry name" value="PAS"/>
</dbReference>
<dbReference type="SMART" id="SM00387">
    <property type="entry name" value="HATPase_c"/>
    <property type="match status" value="1"/>
</dbReference>
<dbReference type="InterPro" id="IPR036890">
    <property type="entry name" value="HATPase_C_sf"/>
</dbReference>
<dbReference type="CDD" id="cd00082">
    <property type="entry name" value="HisKA"/>
    <property type="match status" value="1"/>
</dbReference>
<dbReference type="InterPro" id="IPR003594">
    <property type="entry name" value="HATPase_dom"/>
</dbReference>
<evidence type="ECO:0000256" key="6">
    <source>
        <dbReference type="ARBA" id="ARBA00022777"/>
    </source>
</evidence>
<feature type="transmembrane region" description="Helical" evidence="9">
    <location>
        <begin position="129"/>
        <end position="149"/>
    </location>
</feature>
<feature type="transmembrane region" description="Helical" evidence="9">
    <location>
        <begin position="107"/>
        <end position="122"/>
    </location>
</feature>
<dbReference type="PROSITE" id="PS50113">
    <property type="entry name" value="PAC"/>
    <property type="match status" value="1"/>
</dbReference>
<reference evidence="12 13" key="1">
    <citation type="submission" date="2016-07" db="EMBL/GenBank/DDBJ databases">
        <title>Draft genome of Scalindua rubra, obtained from a brine-seawater interface in the Red Sea, sheds light on salt adaptation in anammox bacteria.</title>
        <authorList>
            <person name="Speth D.R."/>
            <person name="Lagkouvardos I."/>
            <person name="Wang Y."/>
            <person name="Qian P.-Y."/>
            <person name="Dutilh B.E."/>
            <person name="Jetten M.S."/>
        </authorList>
    </citation>
    <scope>NUCLEOTIDE SEQUENCE [LARGE SCALE GENOMIC DNA]</scope>
    <source>
        <strain evidence="12">BSI-1</strain>
    </source>
</reference>
<feature type="transmembrane region" description="Helical" evidence="9">
    <location>
        <begin position="82"/>
        <end position="101"/>
    </location>
</feature>
<feature type="transmembrane region" description="Helical" evidence="9">
    <location>
        <begin position="175"/>
        <end position="195"/>
    </location>
</feature>
<evidence type="ECO:0000256" key="4">
    <source>
        <dbReference type="ARBA" id="ARBA00022679"/>
    </source>
</evidence>
<dbReference type="InterPro" id="IPR005467">
    <property type="entry name" value="His_kinase_dom"/>
</dbReference>
<dbReference type="GO" id="GO:0000155">
    <property type="term" value="F:phosphorelay sensor kinase activity"/>
    <property type="evidence" value="ECO:0007669"/>
    <property type="project" value="InterPro"/>
</dbReference>
<dbReference type="Pfam" id="PF13596">
    <property type="entry name" value="PAS_10"/>
    <property type="match status" value="1"/>
</dbReference>
<dbReference type="InterPro" id="IPR000700">
    <property type="entry name" value="PAS-assoc_C"/>
</dbReference>
<proteinExistence type="predicted"/>
<evidence type="ECO:0000259" key="10">
    <source>
        <dbReference type="PROSITE" id="PS50109"/>
    </source>
</evidence>
<dbReference type="PRINTS" id="PR00344">
    <property type="entry name" value="BCTRLSENSOR"/>
</dbReference>
<evidence type="ECO:0000313" key="13">
    <source>
        <dbReference type="Proteomes" id="UP000094056"/>
    </source>
</evidence>
<feature type="transmembrane region" description="Helical" evidence="9">
    <location>
        <begin position="42"/>
        <end position="66"/>
    </location>
</feature>
<dbReference type="Proteomes" id="UP000094056">
    <property type="component" value="Unassembled WGS sequence"/>
</dbReference>
<evidence type="ECO:0000256" key="8">
    <source>
        <dbReference type="ARBA" id="ARBA00023012"/>
    </source>
</evidence>
<sequence>MFKETLEKANLIERIYWLICLRWFVTGGLFITTYVVSSVFDVVTWVAPLYIIGIILGISNAGFLYYRKVLQTKNYAFVQKHAGIQIMLDLFLFTCLIYFAGGVENPFIIYFLFQAIIAGILLEKKYSYLQALFTITLLALLISLEYYSVIPHQHLKIFSDFALSGEQWHWHSDEYMMGIFFALASTIFISVYFVTSIMDKLRKSRDDVLFEIKSTVENMSEGVVFIDSNDKVTMCNKTIEKTWGKNRNIIGKSIKDTNIAPYVGVPVSDIIKKFRKGIETSQHQEIKTDNGYLYNTYCAVYDNNGKYWGTVLTSHDITERKKLERQLLHAESLATIGEMSAKVAHEIKNPLSSISLNAELLYDEINSNGYKKESEDMILSIMEEVDRLTEISDEYLQFARFPILEPKPTSINDILIELTKFLREEITHRGIVLREDYADNVPELPLDKNQIKRAFLNILKNSFDAMSKNGKLEISTRFRGNCVEIAISDTGSGICKKEILKIFDPFYSTKDNGTGLGLALTQKTIEEHGGEISCKSIEGVCTKTIVSFPFKTTKVKIDD</sequence>
<evidence type="ECO:0000256" key="7">
    <source>
        <dbReference type="ARBA" id="ARBA00022840"/>
    </source>
</evidence>
<dbReference type="SMART" id="SM00388">
    <property type="entry name" value="HisKA"/>
    <property type="match status" value="1"/>
</dbReference>
<feature type="transmembrane region" description="Helical" evidence="9">
    <location>
        <begin position="15"/>
        <end position="36"/>
    </location>
</feature>
<keyword evidence="7" id="KW-0067">ATP-binding</keyword>
<keyword evidence="9" id="KW-1133">Transmembrane helix</keyword>
<keyword evidence="9" id="KW-0472">Membrane</keyword>
<dbReference type="SUPFAM" id="SSF55785">
    <property type="entry name" value="PYP-like sensor domain (PAS domain)"/>
    <property type="match status" value="1"/>
</dbReference>
<dbReference type="InterPro" id="IPR036097">
    <property type="entry name" value="HisK_dim/P_sf"/>
</dbReference>
<evidence type="ECO:0000256" key="9">
    <source>
        <dbReference type="SAM" id="Phobius"/>
    </source>
</evidence>
<dbReference type="AlphaFoldDB" id="A0A1E3X680"/>
<dbReference type="GO" id="GO:0005524">
    <property type="term" value="F:ATP binding"/>
    <property type="evidence" value="ECO:0007669"/>
    <property type="project" value="UniProtKB-KW"/>
</dbReference>
<dbReference type="PANTHER" id="PTHR43065:SF10">
    <property type="entry name" value="PEROXIDE STRESS-ACTIVATED HISTIDINE KINASE MAK3"/>
    <property type="match status" value="1"/>
</dbReference>
<evidence type="ECO:0000259" key="11">
    <source>
        <dbReference type="PROSITE" id="PS50113"/>
    </source>
</evidence>
<dbReference type="NCBIfam" id="TIGR00229">
    <property type="entry name" value="sensory_box"/>
    <property type="match status" value="1"/>
</dbReference>
<dbReference type="Gene3D" id="1.10.287.130">
    <property type="match status" value="1"/>
</dbReference>
<dbReference type="Pfam" id="PF00512">
    <property type="entry name" value="HisKA"/>
    <property type="match status" value="1"/>
</dbReference>
<organism evidence="12 13">
    <name type="scientific">Candidatus Scalindua rubra</name>
    <dbReference type="NCBI Taxonomy" id="1872076"/>
    <lineage>
        <taxon>Bacteria</taxon>
        <taxon>Pseudomonadati</taxon>
        <taxon>Planctomycetota</taxon>
        <taxon>Candidatus Brocadiia</taxon>
        <taxon>Candidatus Brocadiales</taxon>
        <taxon>Candidatus Scalinduaceae</taxon>
        <taxon>Candidatus Scalindua</taxon>
    </lineage>
</organism>
<dbReference type="EMBL" id="MAYW01000140">
    <property type="protein sequence ID" value="ODS31138.1"/>
    <property type="molecule type" value="Genomic_DNA"/>
</dbReference>
<gene>
    <name evidence="12" type="ORF">SCARUB_03736</name>
</gene>
<dbReference type="CDD" id="cd00075">
    <property type="entry name" value="HATPase"/>
    <property type="match status" value="1"/>
</dbReference>
<dbReference type="InterPro" id="IPR035965">
    <property type="entry name" value="PAS-like_dom_sf"/>
</dbReference>
<keyword evidence="3" id="KW-0597">Phosphoprotein</keyword>
<dbReference type="SUPFAM" id="SSF47384">
    <property type="entry name" value="Homodimeric domain of signal transducing histidine kinase"/>
    <property type="match status" value="1"/>
</dbReference>
<dbReference type="PANTHER" id="PTHR43065">
    <property type="entry name" value="SENSOR HISTIDINE KINASE"/>
    <property type="match status" value="1"/>
</dbReference>
<dbReference type="SUPFAM" id="SSF55874">
    <property type="entry name" value="ATPase domain of HSP90 chaperone/DNA topoisomerase II/histidine kinase"/>
    <property type="match status" value="1"/>
</dbReference>
<comment type="catalytic activity">
    <reaction evidence="1">
        <text>ATP + protein L-histidine = ADP + protein N-phospho-L-histidine.</text>
        <dbReference type="EC" id="2.7.13.3"/>
    </reaction>
</comment>
<protein>
    <recommendedName>
        <fullName evidence="2">histidine kinase</fullName>
        <ecNumber evidence="2">2.7.13.3</ecNumber>
    </recommendedName>
</protein>
<dbReference type="Pfam" id="PF02518">
    <property type="entry name" value="HATPase_c"/>
    <property type="match status" value="1"/>
</dbReference>
<evidence type="ECO:0000256" key="5">
    <source>
        <dbReference type="ARBA" id="ARBA00022741"/>
    </source>
</evidence>
<keyword evidence="8" id="KW-0902">Two-component regulatory system</keyword>
<evidence type="ECO:0000313" key="12">
    <source>
        <dbReference type="EMBL" id="ODS31138.1"/>
    </source>
</evidence>
<dbReference type="EC" id="2.7.13.3" evidence="2"/>
<name>A0A1E3X680_9BACT</name>
<dbReference type="Gene3D" id="3.30.450.20">
    <property type="entry name" value="PAS domain"/>
    <property type="match status" value="1"/>
</dbReference>
<dbReference type="PROSITE" id="PS50109">
    <property type="entry name" value="HIS_KIN"/>
    <property type="match status" value="1"/>
</dbReference>
<dbReference type="PATRIC" id="fig|1872076.5.peg.4447"/>
<dbReference type="InterPro" id="IPR004358">
    <property type="entry name" value="Sig_transdc_His_kin-like_C"/>
</dbReference>
<feature type="domain" description="Histidine kinase" evidence="10">
    <location>
        <begin position="342"/>
        <end position="552"/>
    </location>
</feature>
<keyword evidence="4" id="KW-0808">Transferase</keyword>
<feature type="domain" description="PAC" evidence="11">
    <location>
        <begin position="279"/>
        <end position="329"/>
    </location>
</feature>
<evidence type="ECO:0000256" key="1">
    <source>
        <dbReference type="ARBA" id="ARBA00000085"/>
    </source>
</evidence>
<dbReference type="InterPro" id="IPR003661">
    <property type="entry name" value="HisK_dim/P_dom"/>
</dbReference>
<evidence type="ECO:0000256" key="3">
    <source>
        <dbReference type="ARBA" id="ARBA00022553"/>
    </source>
</evidence>
<keyword evidence="6 12" id="KW-0418">Kinase</keyword>